<dbReference type="Proteomes" id="UP000719412">
    <property type="component" value="Unassembled WGS sequence"/>
</dbReference>
<comment type="similarity">
    <text evidence="1">Belongs to the TCP11 family.</text>
</comment>
<name>A0A8J6LM26_TENMO</name>
<evidence type="ECO:0000313" key="4">
    <source>
        <dbReference type="Proteomes" id="UP000719412"/>
    </source>
</evidence>
<evidence type="ECO:0000256" key="2">
    <source>
        <dbReference type="SAM" id="Coils"/>
    </source>
</evidence>
<dbReference type="EMBL" id="JABDTM020019026">
    <property type="protein sequence ID" value="KAH0817671.1"/>
    <property type="molecule type" value="Genomic_DNA"/>
</dbReference>
<dbReference type="InterPro" id="IPR008862">
    <property type="entry name" value="Tcp11"/>
</dbReference>
<feature type="coiled-coil region" evidence="2">
    <location>
        <begin position="334"/>
        <end position="361"/>
    </location>
</feature>
<protein>
    <recommendedName>
        <fullName evidence="5">T-complex protein 11-like protein 1</fullName>
    </recommendedName>
</protein>
<dbReference type="GO" id="GO:0007165">
    <property type="term" value="P:signal transduction"/>
    <property type="evidence" value="ECO:0007669"/>
    <property type="project" value="TreeGrafter"/>
</dbReference>
<reference evidence="3" key="2">
    <citation type="submission" date="2021-08" db="EMBL/GenBank/DDBJ databases">
        <authorList>
            <person name="Eriksson T."/>
        </authorList>
    </citation>
    <scope>NUCLEOTIDE SEQUENCE</scope>
    <source>
        <strain evidence="3">Stoneville</strain>
        <tissue evidence="3">Whole head</tissue>
    </source>
</reference>
<dbReference type="PANTHER" id="PTHR12832">
    <property type="entry name" value="TESTIS-SPECIFIC PROTEIN PBS13 T-COMPLEX 11"/>
    <property type="match status" value="1"/>
</dbReference>
<proteinExistence type="inferred from homology"/>
<accession>A0A8J6LM26</accession>
<gene>
    <name evidence="3" type="ORF">GEV33_005120</name>
</gene>
<evidence type="ECO:0000313" key="3">
    <source>
        <dbReference type="EMBL" id="KAH0817671.1"/>
    </source>
</evidence>
<dbReference type="Pfam" id="PF05794">
    <property type="entry name" value="Tcp11"/>
    <property type="match status" value="1"/>
</dbReference>
<dbReference type="AlphaFoldDB" id="A0A8J6LM26"/>
<dbReference type="PANTHER" id="PTHR12832:SF11">
    <property type="entry name" value="LD23868P"/>
    <property type="match status" value="1"/>
</dbReference>
<evidence type="ECO:0000256" key="1">
    <source>
        <dbReference type="ARBA" id="ARBA00010954"/>
    </source>
</evidence>
<reference evidence="3" key="1">
    <citation type="journal article" date="2020" name="J Insects Food Feed">
        <title>The yellow mealworm (Tenebrio molitor) genome: a resource for the emerging insects as food and feed industry.</title>
        <authorList>
            <person name="Eriksson T."/>
            <person name="Andere A."/>
            <person name="Kelstrup H."/>
            <person name="Emery V."/>
            <person name="Picard C."/>
        </authorList>
    </citation>
    <scope>NUCLEOTIDE SEQUENCE</scope>
    <source>
        <strain evidence="3">Stoneville</strain>
        <tissue evidence="3">Whole head</tissue>
    </source>
</reference>
<sequence>MLSSGLTSASPPKFVSLEEIMQAANGMRDMALVHQIVVDDDFKLQKVEPEPNTLHQMVNDTMRKAFWDILKNELAQTPPNYTQALVLLEDIKKGLFAVLLPQHTKIKQQISEILDGDLIKQQAENGTLDFEHYAQYVISVMAKLCAPVRDDKIKELTQTTDVVETFKGILETLDLMKLDMANFTLQMARPDIIACSVELERKKFADFLAVQNDGLEHTKKWLLKHVDTSEPPPANSTSSESFIRSVVKKASWEAFIDLLDWEEDEPYPETFMIDEARLRDLQAKTNRLTAIGTVLLVTLSSAGPDLQSIAQFKASLKDHISILLQTVKNDKELHEALSNVAEQVINDVKEAQRKYQLNEMNEVGEAILRQQIVQISEPDHKIRGLVRQRIKEFFMDIIESSTAAPQKVPTGLTSLQRELAAIAGQFLRIVSHNNTVFCIYYYDIVSAALPKPA</sequence>
<organism evidence="3 4">
    <name type="scientific">Tenebrio molitor</name>
    <name type="common">Yellow mealworm beetle</name>
    <dbReference type="NCBI Taxonomy" id="7067"/>
    <lineage>
        <taxon>Eukaryota</taxon>
        <taxon>Metazoa</taxon>
        <taxon>Ecdysozoa</taxon>
        <taxon>Arthropoda</taxon>
        <taxon>Hexapoda</taxon>
        <taxon>Insecta</taxon>
        <taxon>Pterygota</taxon>
        <taxon>Neoptera</taxon>
        <taxon>Endopterygota</taxon>
        <taxon>Coleoptera</taxon>
        <taxon>Polyphaga</taxon>
        <taxon>Cucujiformia</taxon>
        <taxon>Tenebrionidae</taxon>
        <taxon>Tenebrio</taxon>
    </lineage>
</organism>
<comment type="caution">
    <text evidence="3">The sequence shown here is derived from an EMBL/GenBank/DDBJ whole genome shotgun (WGS) entry which is preliminary data.</text>
</comment>
<keyword evidence="2" id="KW-0175">Coiled coil</keyword>
<evidence type="ECO:0008006" key="5">
    <source>
        <dbReference type="Google" id="ProtNLM"/>
    </source>
</evidence>
<keyword evidence="4" id="KW-1185">Reference proteome</keyword>